<dbReference type="AlphaFoldDB" id="A0A2W5A3D4"/>
<sequence>MSLSQIFVQPFYEGADDRLTACLNRMAALVPVQETQAVSPSAVSSAAAAADGIGTNKAFRELASSISSMVHLDGNQNICAKPDIQNKLFNAFEAFNAAIVNDQTVSLTDAGKQHFADCKRSREVYAGMLHGGLGATTYQVNWPAMKIA</sequence>
<protein>
    <submittedName>
        <fullName evidence="1">Uncharacterized protein</fullName>
    </submittedName>
</protein>
<proteinExistence type="predicted"/>
<gene>
    <name evidence="1" type="ORF">DI626_00010</name>
</gene>
<evidence type="ECO:0000313" key="1">
    <source>
        <dbReference type="EMBL" id="PZO89084.1"/>
    </source>
</evidence>
<organism evidence="1 2">
    <name type="scientific">Micavibrio aeruginosavorus</name>
    <dbReference type="NCBI Taxonomy" id="349221"/>
    <lineage>
        <taxon>Bacteria</taxon>
        <taxon>Pseudomonadati</taxon>
        <taxon>Bdellovibrionota</taxon>
        <taxon>Bdellovibrionia</taxon>
        <taxon>Bdellovibrionales</taxon>
        <taxon>Pseudobdellovibrionaceae</taxon>
        <taxon>Micavibrio</taxon>
    </lineage>
</organism>
<dbReference type="Proteomes" id="UP000249557">
    <property type="component" value="Unassembled WGS sequence"/>
</dbReference>
<dbReference type="EMBL" id="QFNK01000001">
    <property type="protein sequence ID" value="PZO89084.1"/>
    <property type="molecule type" value="Genomic_DNA"/>
</dbReference>
<name>A0A2W5A3D4_9BACT</name>
<reference evidence="1 2" key="1">
    <citation type="submission" date="2017-08" db="EMBL/GenBank/DDBJ databases">
        <title>Infants hospitalized years apart are colonized by the same room-sourced microbial strains.</title>
        <authorList>
            <person name="Brooks B."/>
            <person name="Olm M.R."/>
            <person name="Firek B.A."/>
            <person name="Baker R."/>
            <person name="Thomas B.C."/>
            <person name="Morowitz M.J."/>
            <person name="Banfield J.F."/>
        </authorList>
    </citation>
    <scope>NUCLEOTIDE SEQUENCE [LARGE SCALE GENOMIC DNA]</scope>
    <source>
        <strain evidence="1">S2_018_000_R2_104</strain>
    </source>
</reference>
<comment type="caution">
    <text evidence="1">The sequence shown here is derived from an EMBL/GenBank/DDBJ whole genome shotgun (WGS) entry which is preliminary data.</text>
</comment>
<evidence type="ECO:0000313" key="2">
    <source>
        <dbReference type="Proteomes" id="UP000249557"/>
    </source>
</evidence>
<accession>A0A2W5A3D4</accession>